<dbReference type="Proteomes" id="UP000621560">
    <property type="component" value="Unassembled WGS sequence"/>
</dbReference>
<dbReference type="GO" id="GO:0005737">
    <property type="term" value="C:cytoplasm"/>
    <property type="evidence" value="ECO:0007669"/>
    <property type="project" value="TreeGrafter"/>
</dbReference>
<dbReference type="RefSeq" id="WP_190914626.1">
    <property type="nucleotide sequence ID" value="NZ_JACXIZ010000008.1"/>
</dbReference>
<evidence type="ECO:0000259" key="3">
    <source>
        <dbReference type="Pfam" id="PF04909"/>
    </source>
</evidence>
<proteinExistence type="predicted"/>
<keyword evidence="1" id="KW-0456">Lyase</keyword>
<evidence type="ECO:0000313" key="4">
    <source>
        <dbReference type="EMBL" id="MBD2844177.1"/>
    </source>
</evidence>
<dbReference type="PANTHER" id="PTHR21240">
    <property type="entry name" value="2-AMINO-3-CARBOXYLMUCONATE-6-SEMIALDEHYDE DECARBOXYLASE"/>
    <property type="match status" value="1"/>
</dbReference>
<feature type="domain" description="Amidohydrolase-related" evidence="3">
    <location>
        <begin position="105"/>
        <end position="367"/>
    </location>
</feature>
<name>A0A927BQ26_9BACL</name>
<reference evidence="4" key="1">
    <citation type="submission" date="2020-09" db="EMBL/GenBank/DDBJ databases">
        <title>A novel bacterium of genus Paenibacillus, isolated from South China Sea.</title>
        <authorList>
            <person name="Huang H."/>
            <person name="Mo K."/>
            <person name="Hu Y."/>
        </authorList>
    </citation>
    <scope>NUCLEOTIDE SEQUENCE</scope>
    <source>
        <strain evidence="4">IB182496</strain>
    </source>
</reference>
<organism evidence="4 5">
    <name type="scientific">Paenibacillus sabuli</name>
    <dbReference type="NCBI Taxonomy" id="2772509"/>
    <lineage>
        <taxon>Bacteria</taxon>
        <taxon>Bacillati</taxon>
        <taxon>Bacillota</taxon>
        <taxon>Bacilli</taxon>
        <taxon>Bacillales</taxon>
        <taxon>Paenibacillaceae</taxon>
        <taxon>Paenibacillus</taxon>
    </lineage>
</organism>
<dbReference type="InterPro" id="IPR032466">
    <property type="entry name" value="Metal_Hydrolase"/>
</dbReference>
<accession>A0A927BQ26</accession>
<protein>
    <submittedName>
        <fullName evidence="4">Amidohydrolase</fullName>
    </submittedName>
</protein>
<feature type="region of interest" description="Disordered" evidence="2">
    <location>
        <begin position="1"/>
        <end position="21"/>
    </location>
</feature>
<comment type="caution">
    <text evidence="4">The sequence shown here is derived from an EMBL/GenBank/DDBJ whole genome shotgun (WGS) entry which is preliminary data.</text>
</comment>
<dbReference type="PANTHER" id="PTHR21240:SF28">
    <property type="entry name" value="ISO-OROTATE DECARBOXYLASE (EUROFUNG)"/>
    <property type="match status" value="1"/>
</dbReference>
<evidence type="ECO:0000256" key="2">
    <source>
        <dbReference type="SAM" id="MobiDB-lite"/>
    </source>
</evidence>
<dbReference type="InterPro" id="IPR032465">
    <property type="entry name" value="ACMSD"/>
</dbReference>
<dbReference type="GO" id="GO:0016831">
    <property type="term" value="F:carboxy-lyase activity"/>
    <property type="evidence" value="ECO:0007669"/>
    <property type="project" value="InterPro"/>
</dbReference>
<dbReference type="SUPFAM" id="SSF51556">
    <property type="entry name" value="Metallo-dependent hydrolases"/>
    <property type="match status" value="1"/>
</dbReference>
<gene>
    <name evidence="4" type="ORF">IDH44_03170</name>
</gene>
<dbReference type="EMBL" id="JACXIZ010000008">
    <property type="protein sequence ID" value="MBD2844177.1"/>
    <property type="molecule type" value="Genomic_DNA"/>
</dbReference>
<dbReference type="AlphaFoldDB" id="A0A927BQ26"/>
<feature type="compositionally biased region" description="Polar residues" evidence="2">
    <location>
        <begin position="1"/>
        <end position="14"/>
    </location>
</feature>
<dbReference type="Gene3D" id="3.20.20.140">
    <property type="entry name" value="Metal-dependent hydrolases"/>
    <property type="match status" value="1"/>
</dbReference>
<dbReference type="GO" id="GO:0019748">
    <property type="term" value="P:secondary metabolic process"/>
    <property type="evidence" value="ECO:0007669"/>
    <property type="project" value="TreeGrafter"/>
</dbReference>
<dbReference type="InterPro" id="IPR006680">
    <property type="entry name" value="Amidohydro-rel"/>
</dbReference>
<sequence>MTTTSVPLGSTASNKSDKSEPLPIIDCDVHNQLRGSQDLLPYLDPIWKQEAGLRGGGLPYISPIGSKRKDADPPSGLPVGSDPHYMIEHLLDPFHMDYAILCSDSTIGVSAFADANYAAAICRAYNDYLIAEWLPVTPRFKGLMCIATQDPLEAAREIDRIGPHPDIVGVSVIGGSRMPYGQRFFHPIYEACVRHGLPYVIHPGSEGSGIFNPPTAVGYVSNYLQWHTCLPQTYMAHLVSFVCDGVFEKFPGLKVVLSEGGVSWLPPLLWRLDKNYKGLRASVPWLKRLPSEYVRDHCLLTTQPIEEPDNPKHLAMMFEMFDAENMLLFSSDYPHWDFDDPTKVLQRLPLEKKRKIFAENARALFGLH</sequence>
<dbReference type="Pfam" id="PF04909">
    <property type="entry name" value="Amidohydro_2"/>
    <property type="match status" value="1"/>
</dbReference>
<keyword evidence="5" id="KW-1185">Reference proteome</keyword>
<evidence type="ECO:0000256" key="1">
    <source>
        <dbReference type="ARBA" id="ARBA00023239"/>
    </source>
</evidence>
<evidence type="ECO:0000313" key="5">
    <source>
        <dbReference type="Proteomes" id="UP000621560"/>
    </source>
</evidence>
<dbReference type="GO" id="GO:0016787">
    <property type="term" value="F:hydrolase activity"/>
    <property type="evidence" value="ECO:0007669"/>
    <property type="project" value="InterPro"/>
</dbReference>